<dbReference type="Proteomes" id="UP000264353">
    <property type="component" value="Chromosome A9"/>
</dbReference>
<dbReference type="AlphaFoldDB" id="A0A397XSP5"/>
<organism evidence="1 2">
    <name type="scientific">Brassica campestris</name>
    <name type="common">Field mustard</name>
    <dbReference type="NCBI Taxonomy" id="3711"/>
    <lineage>
        <taxon>Eukaryota</taxon>
        <taxon>Viridiplantae</taxon>
        <taxon>Streptophyta</taxon>
        <taxon>Embryophyta</taxon>
        <taxon>Tracheophyta</taxon>
        <taxon>Spermatophyta</taxon>
        <taxon>Magnoliopsida</taxon>
        <taxon>eudicotyledons</taxon>
        <taxon>Gunneridae</taxon>
        <taxon>Pentapetalae</taxon>
        <taxon>rosids</taxon>
        <taxon>malvids</taxon>
        <taxon>Brassicales</taxon>
        <taxon>Brassicaceae</taxon>
        <taxon>Brassiceae</taxon>
        <taxon>Brassica</taxon>
    </lineage>
</organism>
<sequence>MASMRRSGENSVINRFFFPDSKTRKCSNVKRGGYCGFI</sequence>
<reference evidence="1 2" key="1">
    <citation type="submission" date="2018-06" db="EMBL/GenBank/DDBJ databases">
        <title>WGS assembly of Brassica rapa FPsc.</title>
        <authorList>
            <person name="Bowman J."/>
            <person name="Kohchi T."/>
            <person name="Yamato K."/>
            <person name="Jenkins J."/>
            <person name="Shu S."/>
            <person name="Ishizaki K."/>
            <person name="Yamaoka S."/>
            <person name="Nishihama R."/>
            <person name="Nakamura Y."/>
            <person name="Berger F."/>
            <person name="Adam C."/>
            <person name="Aki S."/>
            <person name="Althoff F."/>
            <person name="Araki T."/>
            <person name="Arteaga-Vazquez M."/>
            <person name="Balasubrmanian S."/>
            <person name="Bauer D."/>
            <person name="Boehm C."/>
            <person name="Briginshaw L."/>
            <person name="Caballero-Perez J."/>
            <person name="Catarino B."/>
            <person name="Chen F."/>
            <person name="Chiyoda S."/>
            <person name="Chovatia M."/>
            <person name="Davies K."/>
            <person name="Delmans M."/>
            <person name="Demura T."/>
            <person name="Dierschke T."/>
            <person name="Dolan L."/>
            <person name="Dorantes-Acosta A."/>
            <person name="Eklund D."/>
            <person name="Florent S."/>
            <person name="Flores-Sandoval E."/>
            <person name="Fujiyama A."/>
            <person name="Fukuzawa H."/>
            <person name="Galik B."/>
            <person name="Grimanelli D."/>
            <person name="Grimwood J."/>
            <person name="Grossniklaus U."/>
            <person name="Hamada T."/>
            <person name="Haseloff J."/>
            <person name="Hetherington A."/>
            <person name="Higo A."/>
            <person name="Hirakawa Y."/>
            <person name="Hundley H."/>
            <person name="Ikeda Y."/>
            <person name="Inoue K."/>
            <person name="Inoue S."/>
            <person name="Ishida S."/>
            <person name="Jia Q."/>
            <person name="Kakita M."/>
            <person name="Kanazawa T."/>
            <person name="Kawai Y."/>
            <person name="Kawashima T."/>
            <person name="Kennedy M."/>
            <person name="Kinose K."/>
            <person name="Kinoshita T."/>
            <person name="Kohara Y."/>
            <person name="Koide E."/>
            <person name="Komatsu K."/>
            <person name="Kopischke S."/>
            <person name="Kubo M."/>
            <person name="Kyozuka J."/>
            <person name="Lagercrantz U."/>
            <person name="Lin S."/>
            <person name="Lindquist E."/>
            <person name="Lipzen A."/>
            <person name="Lu C."/>
            <person name="Luna E."/>
            <person name="Martienssen R."/>
            <person name="Minamino N."/>
            <person name="Mizutani M."/>
            <person name="Mizutani M."/>
            <person name="Mochizuki N."/>
            <person name="Monte I."/>
            <person name="Mosher R."/>
            <person name="Nagasaki H."/>
            <person name="Nakagami H."/>
            <person name="Naramoto S."/>
            <person name="Nishitani K."/>
            <person name="Ohtani M."/>
            <person name="Okamoto T."/>
            <person name="Okumura M."/>
            <person name="Phillips J."/>
            <person name="Pollak B."/>
            <person name="Reinders A."/>
            <person name="Roevekamp M."/>
            <person name="Sano R."/>
            <person name="Sawa S."/>
            <person name="Schmid M."/>
            <person name="Shirakawa M."/>
            <person name="Solano R."/>
            <person name="Spunde A."/>
            <person name="Suetsugu N."/>
            <person name="Sugano S."/>
            <person name="Sugiyama A."/>
            <person name="Sun R."/>
            <person name="Suzuki Y."/>
            <person name="Takenaka M."/>
            <person name="Takezawa D."/>
            <person name="Tomogane H."/>
            <person name="Tsuzuki M."/>
            <person name="Ueda T."/>
            <person name="Umeda M."/>
            <person name="Ward J."/>
            <person name="Watanabe Y."/>
            <person name="Yazaki K."/>
            <person name="Yokoyama R."/>
            <person name="Yoshitake Y."/>
            <person name="Yotsui I."/>
            <person name="Zachgo S."/>
            <person name="Schmutz J."/>
        </authorList>
    </citation>
    <scope>NUCLEOTIDE SEQUENCE [LARGE SCALE GENOMIC DNA]</scope>
    <source>
        <strain evidence="2">cv. B-3</strain>
    </source>
</reference>
<name>A0A397XSP5_BRACM</name>
<dbReference type="EMBL" id="CM010636">
    <property type="protein sequence ID" value="RID44245.1"/>
    <property type="molecule type" value="Genomic_DNA"/>
</dbReference>
<evidence type="ECO:0000313" key="2">
    <source>
        <dbReference type="Proteomes" id="UP000264353"/>
    </source>
</evidence>
<evidence type="ECO:0000313" key="1">
    <source>
        <dbReference type="EMBL" id="RID44245.1"/>
    </source>
</evidence>
<gene>
    <name evidence="1" type="ORF">BRARA_I01054</name>
</gene>
<accession>A0A397XSP5</accession>
<proteinExistence type="predicted"/>
<protein>
    <submittedName>
        <fullName evidence="1">Uncharacterized protein</fullName>
    </submittedName>
</protein>